<reference evidence="6 7" key="1">
    <citation type="journal article" date="2018" name="Sci. Rep.">
        <title>Comparative genomics provides insights into the lifestyle and reveals functional heterogeneity of dark septate endophytic fungi.</title>
        <authorList>
            <person name="Knapp D.G."/>
            <person name="Nemeth J.B."/>
            <person name="Barry K."/>
            <person name="Hainaut M."/>
            <person name="Henrissat B."/>
            <person name="Johnson J."/>
            <person name="Kuo A."/>
            <person name="Lim J.H.P."/>
            <person name="Lipzen A."/>
            <person name="Nolan M."/>
            <person name="Ohm R.A."/>
            <person name="Tamas L."/>
            <person name="Grigoriev I.V."/>
            <person name="Spatafora J.W."/>
            <person name="Nagy L.G."/>
            <person name="Kovacs G.M."/>
        </authorList>
    </citation>
    <scope>NUCLEOTIDE SEQUENCE [LARGE SCALE GENOMIC DNA]</scope>
    <source>
        <strain evidence="6 7">DSE2036</strain>
    </source>
</reference>
<dbReference type="InterPro" id="IPR051654">
    <property type="entry name" value="Meroterpenoid_MTases"/>
</dbReference>
<dbReference type="PANTHER" id="PTHR35897">
    <property type="entry name" value="METHYLTRANSFERASE AUSD"/>
    <property type="match status" value="1"/>
</dbReference>
<dbReference type="Pfam" id="PF13649">
    <property type="entry name" value="Methyltransf_25"/>
    <property type="match status" value="1"/>
</dbReference>
<dbReference type="PANTHER" id="PTHR35897:SF1">
    <property type="entry name" value="METHYLTRANSFERASE AUSD"/>
    <property type="match status" value="1"/>
</dbReference>
<evidence type="ECO:0000313" key="6">
    <source>
        <dbReference type="EMBL" id="PVI04713.1"/>
    </source>
</evidence>
<dbReference type="InterPro" id="IPR041698">
    <property type="entry name" value="Methyltransf_25"/>
</dbReference>
<accession>A0A2V1E2C3</accession>
<keyword evidence="3" id="KW-0949">S-adenosyl-L-methionine</keyword>
<keyword evidence="7" id="KW-1185">Reference proteome</keyword>
<keyword evidence="2" id="KW-0808">Transferase</keyword>
<organism evidence="6 7">
    <name type="scientific">Periconia macrospinosa</name>
    <dbReference type="NCBI Taxonomy" id="97972"/>
    <lineage>
        <taxon>Eukaryota</taxon>
        <taxon>Fungi</taxon>
        <taxon>Dikarya</taxon>
        <taxon>Ascomycota</taxon>
        <taxon>Pezizomycotina</taxon>
        <taxon>Dothideomycetes</taxon>
        <taxon>Pleosporomycetidae</taxon>
        <taxon>Pleosporales</taxon>
        <taxon>Massarineae</taxon>
        <taxon>Periconiaceae</taxon>
        <taxon>Periconia</taxon>
    </lineage>
</organism>
<dbReference type="Gene3D" id="3.40.50.150">
    <property type="entry name" value="Vaccinia Virus protein VP39"/>
    <property type="match status" value="1"/>
</dbReference>
<evidence type="ECO:0000256" key="2">
    <source>
        <dbReference type="ARBA" id="ARBA00022679"/>
    </source>
</evidence>
<comment type="pathway">
    <text evidence="1">Secondary metabolite biosynthesis.</text>
</comment>
<dbReference type="GO" id="GO:0016740">
    <property type="term" value="F:transferase activity"/>
    <property type="evidence" value="ECO:0007669"/>
    <property type="project" value="UniProtKB-KW"/>
</dbReference>
<feature type="domain" description="Methyltransferase" evidence="5">
    <location>
        <begin position="85"/>
        <end position="181"/>
    </location>
</feature>
<dbReference type="STRING" id="97972.A0A2V1E2C3"/>
<dbReference type="AlphaFoldDB" id="A0A2V1E2C3"/>
<dbReference type="SUPFAM" id="SSF53335">
    <property type="entry name" value="S-adenosyl-L-methionine-dependent methyltransferases"/>
    <property type="match status" value="1"/>
</dbReference>
<dbReference type="EMBL" id="KZ805319">
    <property type="protein sequence ID" value="PVI04713.1"/>
    <property type="molecule type" value="Genomic_DNA"/>
</dbReference>
<evidence type="ECO:0000256" key="3">
    <source>
        <dbReference type="ARBA" id="ARBA00022691"/>
    </source>
</evidence>
<evidence type="ECO:0000256" key="1">
    <source>
        <dbReference type="ARBA" id="ARBA00005179"/>
    </source>
</evidence>
<name>A0A2V1E2C3_9PLEO</name>
<dbReference type="OrthoDB" id="2094832at2759"/>
<evidence type="ECO:0000256" key="4">
    <source>
        <dbReference type="ARBA" id="ARBA00038314"/>
    </source>
</evidence>
<proteinExistence type="inferred from homology"/>
<comment type="similarity">
    <text evidence="4">Belongs to the class I-like SAM-binding methyltransferase superfamily.</text>
</comment>
<gene>
    <name evidence="6" type="ORF">DM02DRAFT_716160</name>
</gene>
<evidence type="ECO:0000259" key="5">
    <source>
        <dbReference type="Pfam" id="PF13649"/>
    </source>
</evidence>
<evidence type="ECO:0000313" key="7">
    <source>
        <dbReference type="Proteomes" id="UP000244855"/>
    </source>
</evidence>
<sequence>MTEAKPSGWIENPSTITPEATELFEVYAKIPADRVKEHIKKIRDDAFKIHPYPCLATFTFLDLLITESRRYGEVLERVKNGDKFLDLGCCVGQDVRKLVFDGAPSENTYGADLAQGFLDIGYRLFLDESTLKTKFLAADIFDPESSLKQLDGQLDIVYASMFLHLFDYDHCVKAAHRIIKLFKDKPDCLFMGGNLGQLEAGHIPGSKVGAERYRHNAESFTQMWAKVGEDTGTKWQVDAYLKDEDLYAKAEKFGVKLSFIPPGTRWLHFSVRRIA</sequence>
<dbReference type="InterPro" id="IPR029063">
    <property type="entry name" value="SAM-dependent_MTases_sf"/>
</dbReference>
<protein>
    <recommendedName>
        <fullName evidence="5">Methyltransferase domain-containing protein</fullName>
    </recommendedName>
</protein>
<dbReference type="Proteomes" id="UP000244855">
    <property type="component" value="Unassembled WGS sequence"/>
</dbReference>